<dbReference type="Pfam" id="PF02820">
    <property type="entry name" value="MBT"/>
    <property type="match status" value="1"/>
</dbReference>
<evidence type="ECO:0000256" key="1">
    <source>
        <dbReference type="ARBA" id="ARBA00009670"/>
    </source>
</evidence>
<dbReference type="GO" id="GO:0005634">
    <property type="term" value="C:nucleus"/>
    <property type="evidence" value="ECO:0007669"/>
    <property type="project" value="InterPro"/>
</dbReference>
<evidence type="ECO:0000256" key="2">
    <source>
        <dbReference type="PROSITE-ProRule" id="PRU00459"/>
    </source>
</evidence>
<dbReference type="AlphaFoldDB" id="A0A182E9K2"/>
<dbReference type="PROSITE" id="PS51079">
    <property type="entry name" value="MBT"/>
    <property type="match status" value="1"/>
</dbReference>
<reference evidence="6" key="1">
    <citation type="submission" date="2016-06" db="UniProtKB">
        <authorList>
            <consortium name="WormBaseParasite"/>
        </authorList>
    </citation>
    <scope>IDENTIFICATION</scope>
</reference>
<dbReference type="GO" id="GO:0007005">
    <property type="term" value="P:mitochondrion organization"/>
    <property type="evidence" value="ECO:0007669"/>
    <property type="project" value="TreeGrafter"/>
</dbReference>
<organism evidence="6">
    <name type="scientific">Onchocerca ochengi</name>
    <name type="common">Filarial nematode worm</name>
    <dbReference type="NCBI Taxonomy" id="42157"/>
    <lineage>
        <taxon>Eukaryota</taxon>
        <taxon>Metazoa</taxon>
        <taxon>Ecdysozoa</taxon>
        <taxon>Nematoda</taxon>
        <taxon>Chromadorea</taxon>
        <taxon>Rhabditida</taxon>
        <taxon>Spirurina</taxon>
        <taxon>Spiruromorpha</taxon>
        <taxon>Filarioidea</taxon>
        <taxon>Onchocercidae</taxon>
        <taxon>Onchocerca</taxon>
    </lineage>
</organism>
<evidence type="ECO:0000313" key="5">
    <source>
        <dbReference type="Proteomes" id="UP000271087"/>
    </source>
</evidence>
<dbReference type="GO" id="GO:0005743">
    <property type="term" value="C:mitochondrial inner membrane"/>
    <property type="evidence" value="ECO:0007669"/>
    <property type="project" value="TreeGrafter"/>
</dbReference>
<dbReference type="GO" id="GO:0006355">
    <property type="term" value="P:regulation of DNA-templated transcription"/>
    <property type="evidence" value="ECO:0007669"/>
    <property type="project" value="InterPro"/>
</dbReference>
<keyword evidence="5" id="KW-1185">Reference proteome</keyword>
<comment type="similarity">
    <text evidence="1">Belongs to the protein kinase superfamily. ADCK protein kinase family.</text>
</comment>
<dbReference type="SUPFAM" id="SSF56112">
    <property type="entry name" value="Protein kinase-like (PK-like)"/>
    <property type="match status" value="1"/>
</dbReference>
<evidence type="ECO:0000259" key="3">
    <source>
        <dbReference type="Pfam" id="PF03109"/>
    </source>
</evidence>
<dbReference type="SUPFAM" id="SSF63748">
    <property type="entry name" value="Tudor/PWWP/MBT"/>
    <property type="match status" value="1"/>
</dbReference>
<feature type="domain" description="ABC1 atypical kinase-like" evidence="3">
    <location>
        <begin position="113"/>
        <end position="345"/>
    </location>
</feature>
<dbReference type="InterPro" id="IPR045307">
    <property type="entry name" value="ADCK1_dom"/>
</dbReference>
<gene>
    <name evidence="4" type="ORF">NOO_LOCUS4713</name>
</gene>
<dbReference type="Proteomes" id="UP000271087">
    <property type="component" value="Unassembled WGS sequence"/>
</dbReference>
<dbReference type="Gene3D" id="2.30.30.140">
    <property type="match status" value="1"/>
</dbReference>
<feature type="repeat" description="MBT" evidence="2">
    <location>
        <begin position="584"/>
        <end position="708"/>
    </location>
</feature>
<dbReference type="GO" id="GO:0055088">
    <property type="term" value="P:lipid homeostasis"/>
    <property type="evidence" value="ECO:0007669"/>
    <property type="project" value="TreeGrafter"/>
</dbReference>
<dbReference type="OrthoDB" id="427480at2759"/>
<protein>
    <submittedName>
        <fullName evidence="6">ABC1 domain-containing protein</fullName>
    </submittedName>
</protein>
<dbReference type="PANTHER" id="PTHR43173">
    <property type="entry name" value="ABC1 FAMILY PROTEIN"/>
    <property type="match status" value="1"/>
</dbReference>
<proteinExistence type="inferred from homology"/>
<dbReference type="SMART" id="SM00561">
    <property type="entry name" value="MBT"/>
    <property type="match status" value="1"/>
</dbReference>
<dbReference type="STRING" id="42157.A0A182E9K2"/>
<evidence type="ECO:0000313" key="4">
    <source>
        <dbReference type="EMBL" id="VDK74182.1"/>
    </source>
</evidence>
<dbReference type="WBParaSite" id="nOo.2.0.1.t04713-RA">
    <property type="protein sequence ID" value="nOo.2.0.1.t04713-RA"/>
    <property type="gene ID" value="nOo.2.0.1.g04713"/>
</dbReference>
<dbReference type="CDD" id="cd20097">
    <property type="entry name" value="MBT_dSfmbt-like_rpt1"/>
    <property type="match status" value="1"/>
</dbReference>
<dbReference type="InterPro" id="IPR004092">
    <property type="entry name" value="Mbt"/>
</dbReference>
<name>A0A182E9K2_ONCOC</name>
<sequence>MRKLTIGVGIALCGSAIGFLCDKERFLQLGPFRVVRAGTTVLCIVADYKWSMWNCPKTDVLYQQKLSAVHIRSARKLLKLAENNGGVYIKVGQHLASLEYLLPVEYTDTLCVLHSRAPESRLGEVRQVLEEDLNAKLEDIFVEFNESPKGSASLAQVYRAVLKKNNEEVAVKVQHVYALTRLASRLFPDFHFVWLVDEMKRNLPRELDFRVEAANAKRLKEMFSHLDYLKIPKIYEEYTTERVLTMEYCNGAQINDCNYFTQNNINRYDVCRKLGALFSEMIFINGYVHCDPHPGNVLVNKEKDGRVSIVLLDHGLYLTMESDFRIKYSKLWIALLKPDLNEVMKCAQSMGVGELYGLFACMVTNRSWNAISHGIDKSSATYDEASYIYFILIIIYIDIKREIKSYAATLIPEISQVLERMPRSMLLILKTNDLLRSIEYRLGTEGRADTFIQMARCCVRSVHQRSAEQTNSLLMKICVYVRIHCHQYNLLMSFVVIDWFHINVFVLPYDSDIISRLIRVSMVDYFYFDIRILEMSDNSEECDILAIGCTLEHGDRESLMSTSKFVRYRPVIPVVEQKPVENSYCWDAYLEKLLIKLDRSGDVNARCPANVVPVECFYQAPFAEYMKYIDTSIKIEVALYDDYGCKSEPVKLYWFARVMKVVGYRLLLRYEGMDEVGDNAYDFWVNIGSEDIRPVELNVMQDDANADISYCAEKIETRALVPPEAIYKRQSNWPQYIICQIHAYKTIAINWPEIQVRKLSFCKFE</sequence>
<accession>A0A182E9K2</accession>
<dbReference type="InterPro" id="IPR051130">
    <property type="entry name" value="Mito_struct-func_regulator"/>
</dbReference>
<dbReference type="InterPro" id="IPR011009">
    <property type="entry name" value="Kinase-like_dom_sf"/>
</dbReference>
<dbReference type="PANTHER" id="PTHR43173:SF19">
    <property type="entry name" value="AARF DOMAIN-CONTAINING PROTEIN KINASE 1"/>
    <property type="match status" value="1"/>
</dbReference>
<dbReference type="Gene3D" id="1.10.510.10">
    <property type="entry name" value="Transferase(Phosphotransferase) domain 1"/>
    <property type="match status" value="1"/>
</dbReference>
<dbReference type="InterPro" id="IPR004147">
    <property type="entry name" value="ABC1_dom"/>
</dbReference>
<dbReference type="Pfam" id="PF03109">
    <property type="entry name" value="ABC1"/>
    <property type="match status" value="1"/>
</dbReference>
<dbReference type="EMBL" id="UYRW01001110">
    <property type="protein sequence ID" value="VDK74182.1"/>
    <property type="molecule type" value="Genomic_DNA"/>
</dbReference>
<dbReference type="CDD" id="cd13969">
    <property type="entry name" value="ADCK1-like"/>
    <property type="match status" value="1"/>
</dbReference>
<evidence type="ECO:0000313" key="6">
    <source>
        <dbReference type="WBParaSite" id="nOo.2.0.1.t04713-RA"/>
    </source>
</evidence>
<reference evidence="4 5" key="2">
    <citation type="submission" date="2018-08" db="EMBL/GenBank/DDBJ databases">
        <authorList>
            <person name="Laetsch R D."/>
            <person name="Stevens L."/>
            <person name="Kumar S."/>
            <person name="Blaxter L. M."/>
        </authorList>
    </citation>
    <scope>NUCLEOTIDE SEQUENCE [LARGE SCALE GENOMIC DNA]</scope>
</reference>